<sequence length="260" mass="30249">MELKYTFDEEVLNYEKRRPNYGTEIYKDIMEYGKITKGKSLLEIGCGTGQATEPFLKANCKVTAVELGENLASYTREKFKAYDNFNVIQGAFEDYDCEENKFDMLYSATAFHWIPEEYGYKKAYNIIKSGGTIALFWNKPSPNHKDNPVHKKIQAIYKELLPQWSIEASNNQDKPRYSSISKIEEYGFINAEFKLYHNMRKMTGVEYIELLNTYSNHIDLEEPIKSQLFQRIKSAIEESGNEIIIKDTVELFLAQKPEKS</sequence>
<evidence type="ECO:0000313" key="5">
    <source>
        <dbReference type="EMBL" id="MBP2022627.1"/>
    </source>
</evidence>
<name>A0ABS4K4C5_9CLOT</name>
<dbReference type="CDD" id="cd02440">
    <property type="entry name" value="AdoMet_MTases"/>
    <property type="match status" value="1"/>
</dbReference>
<keyword evidence="3" id="KW-0949">S-adenosyl-L-methionine</keyword>
<evidence type="ECO:0000259" key="4">
    <source>
        <dbReference type="SMART" id="SM00650"/>
    </source>
</evidence>
<reference evidence="5 6" key="1">
    <citation type="submission" date="2021-03" db="EMBL/GenBank/DDBJ databases">
        <title>Genomic Encyclopedia of Type Strains, Phase IV (KMG-IV): sequencing the most valuable type-strain genomes for metagenomic binning, comparative biology and taxonomic classification.</title>
        <authorList>
            <person name="Goeker M."/>
        </authorList>
    </citation>
    <scope>NUCLEOTIDE SEQUENCE [LARGE SCALE GENOMIC DNA]</scope>
    <source>
        <strain evidence="5 6">DSM 28650</strain>
    </source>
</reference>
<dbReference type="RefSeq" id="WP_021285243.1">
    <property type="nucleotide sequence ID" value="NZ_JAGGLL010000018.1"/>
</dbReference>
<feature type="domain" description="Ribosomal RNA adenine methylase transferase N-terminal" evidence="4">
    <location>
        <begin position="25"/>
        <end position="142"/>
    </location>
</feature>
<keyword evidence="1" id="KW-0489">Methyltransferase</keyword>
<gene>
    <name evidence="5" type="ORF">J2Z44_002450</name>
</gene>
<dbReference type="SUPFAM" id="SSF53335">
    <property type="entry name" value="S-adenosyl-L-methionine-dependent methyltransferases"/>
    <property type="match status" value="1"/>
</dbReference>
<dbReference type="Proteomes" id="UP001519308">
    <property type="component" value="Unassembled WGS sequence"/>
</dbReference>
<keyword evidence="6" id="KW-1185">Reference proteome</keyword>
<dbReference type="Gene3D" id="3.40.50.150">
    <property type="entry name" value="Vaccinia Virus protein VP39"/>
    <property type="match status" value="1"/>
</dbReference>
<dbReference type="InterPro" id="IPR041698">
    <property type="entry name" value="Methyltransf_25"/>
</dbReference>
<keyword evidence="5" id="KW-0830">Ubiquinone</keyword>
<evidence type="ECO:0000313" key="6">
    <source>
        <dbReference type="Proteomes" id="UP001519308"/>
    </source>
</evidence>
<dbReference type="InterPro" id="IPR051052">
    <property type="entry name" value="Diverse_substrate_MTase"/>
</dbReference>
<dbReference type="PANTHER" id="PTHR44942:SF4">
    <property type="entry name" value="METHYLTRANSFERASE TYPE 11 DOMAIN-CONTAINING PROTEIN"/>
    <property type="match status" value="1"/>
</dbReference>
<proteinExistence type="predicted"/>
<evidence type="ECO:0000256" key="3">
    <source>
        <dbReference type="ARBA" id="ARBA00022691"/>
    </source>
</evidence>
<accession>A0ABS4K4C5</accession>
<dbReference type="PANTHER" id="PTHR44942">
    <property type="entry name" value="METHYLTRANSF_11 DOMAIN-CONTAINING PROTEIN"/>
    <property type="match status" value="1"/>
</dbReference>
<dbReference type="EMBL" id="JAGGLL010000018">
    <property type="protein sequence ID" value="MBP2022627.1"/>
    <property type="molecule type" value="Genomic_DNA"/>
</dbReference>
<dbReference type="InterPro" id="IPR020598">
    <property type="entry name" value="rRNA_Ade_methylase_Trfase_N"/>
</dbReference>
<protein>
    <submittedName>
        <fullName evidence="5">Ubiquinone/menaquinone biosynthesis C-methylase UbiE</fullName>
    </submittedName>
</protein>
<evidence type="ECO:0000256" key="2">
    <source>
        <dbReference type="ARBA" id="ARBA00022679"/>
    </source>
</evidence>
<comment type="caution">
    <text evidence="5">The sequence shown here is derived from an EMBL/GenBank/DDBJ whole genome shotgun (WGS) entry which is preliminary data.</text>
</comment>
<dbReference type="InterPro" id="IPR029063">
    <property type="entry name" value="SAM-dependent_MTases_sf"/>
</dbReference>
<evidence type="ECO:0000256" key="1">
    <source>
        <dbReference type="ARBA" id="ARBA00022603"/>
    </source>
</evidence>
<organism evidence="5 6">
    <name type="scientific">Clostridium punense</name>
    <dbReference type="NCBI Taxonomy" id="1054297"/>
    <lineage>
        <taxon>Bacteria</taxon>
        <taxon>Bacillati</taxon>
        <taxon>Bacillota</taxon>
        <taxon>Clostridia</taxon>
        <taxon>Eubacteriales</taxon>
        <taxon>Clostridiaceae</taxon>
        <taxon>Clostridium</taxon>
    </lineage>
</organism>
<dbReference type="Pfam" id="PF13649">
    <property type="entry name" value="Methyltransf_25"/>
    <property type="match status" value="1"/>
</dbReference>
<keyword evidence="2" id="KW-0808">Transferase</keyword>
<dbReference type="SMART" id="SM00650">
    <property type="entry name" value="rADc"/>
    <property type="match status" value="1"/>
</dbReference>